<comment type="similarity">
    <text evidence="1">Belongs to the bacterial sugar transferase family.</text>
</comment>
<dbReference type="PANTHER" id="PTHR30576:SF0">
    <property type="entry name" value="UNDECAPRENYL-PHOSPHATE N-ACETYLGALACTOSAMINYL 1-PHOSPHATE TRANSFERASE-RELATED"/>
    <property type="match status" value="1"/>
</dbReference>
<dbReference type="GO" id="GO:0016780">
    <property type="term" value="F:phosphotransferase activity, for other substituted phosphate groups"/>
    <property type="evidence" value="ECO:0007669"/>
    <property type="project" value="TreeGrafter"/>
</dbReference>
<keyword evidence="2" id="KW-0812">Transmembrane</keyword>
<evidence type="ECO:0000256" key="2">
    <source>
        <dbReference type="SAM" id="Phobius"/>
    </source>
</evidence>
<gene>
    <name evidence="4" type="ORF">BXT86_04435</name>
</gene>
<organism evidence="4 5">
    <name type="scientific">candidate division WOR-3 bacterium 4484_100</name>
    <dbReference type="NCBI Taxonomy" id="1936077"/>
    <lineage>
        <taxon>Bacteria</taxon>
        <taxon>Bacteria division WOR-3</taxon>
    </lineage>
</organism>
<dbReference type="Proteomes" id="UP000191663">
    <property type="component" value="Unassembled WGS sequence"/>
</dbReference>
<feature type="transmembrane region" description="Helical" evidence="2">
    <location>
        <begin position="12"/>
        <end position="36"/>
    </location>
</feature>
<comment type="caution">
    <text evidence="4">The sequence shown here is derived from an EMBL/GenBank/DDBJ whole genome shotgun (WGS) entry which is preliminary data.</text>
</comment>
<proteinExistence type="inferred from homology"/>
<evidence type="ECO:0000313" key="5">
    <source>
        <dbReference type="Proteomes" id="UP000191663"/>
    </source>
</evidence>
<keyword evidence="2" id="KW-1133">Transmembrane helix</keyword>
<accession>A0A1V4QG38</accession>
<protein>
    <recommendedName>
        <fullName evidence="3">Bacterial sugar transferase domain-containing protein</fullName>
    </recommendedName>
</protein>
<dbReference type="EMBL" id="MUKB01000073">
    <property type="protein sequence ID" value="OPX17825.1"/>
    <property type="molecule type" value="Genomic_DNA"/>
</dbReference>
<evidence type="ECO:0000313" key="4">
    <source>
        <dbReference type="EMBL" id="OPX17825.1"/>
    </source>
</evidence>
<reference evidence="5" key="1">
    <citation type="submission" date="2017-01" db="EMBL/GenBank/DDBJ databases">
        <title>Novel pathways for hydrocarbon cycling and metabolic interdependencies in hydrothermal sediment communities.</title>
        <authorList>
            <person name="Dombrowski N."/>
            <person name="Seitz K."/>
            <person name="Teske A."/>
            <person name="Baker B."/>
        </authorList>
    </citation>
    <scope>NUCLEOTIDE SEQUENCE [LARGE SCALE GENOMIC DNA]</scope>
</reference>
<dbReference type="AlphaFoldDB" id="A0A1V4QG38"/>
<name>A0A1V4QG38_UNCW3</name>
<evidence type="ECO:0000259" key="3">
    <source>
        <dbReference type="Pfam" id="PF02397"/>
    </source>
</evidence>
<dbReference type="InterPro" id="IPR003362">
    <property type="entry name" value="Bact_transf"/>
</dbReference>
<dbReference type="Pfam" id="PF02397">
    <property type="entry name" value="Bac_transf"/>
    <property type="match status" value="1"/>
</dbReference>
<evidence type="ECO:0000256" key="1">
    <source>
        <dbReference type="ARBA" id="ARBA00006464"/>
    </source>
</evidence>
<keyword evidence="2" id="KW-0472">Membrane</keyword>
<sequence>MMKGILRKRIFDIVLSAGGLLLSAWLWAFIIILIIIEDGFPFLIKQQRVGQNGRLFKSYKFRSMRKSTLTEEINIQARPDDPRVTRVGRFLRKTALDELPQLINILLGDMSFVGPRPLLPNEIEVYANGGTVNITDIPGYKERITMSPGLTGISQIFADRDLPRYLKFKYDIQYLQKYSIFFDIKLILLSFIITFCKSWEKRGMKIGLLKNFRIKSENL</sequence>
<dbReference type="PANTHER" id="PTHR30576">
    <property type="entry name" value="COLANIC BIOSYNTHESIS UDP-GLUCOSE LIPID CARRIER TRANSFERASE"/>
    <property type="match status" value="1"/>
</dbReference>
<feature type="domain" description="Bacterial sugar transferase" evidence="3">
    <location>
        <begin position="8"/>
        <end position="193"/>
    </location>
</feature>